<proteinExistence type="predicted"/>
<dbReference type="EMBL" id="GBEZ01006207">
    <property type="protein sequence ID" value="JAC79173.1"/>
    <property type="molecule type" value="Transcribed_RNA"/>
</dbReference>
<feature type="non-terminal residue" evidence="2">
    <location>
        <position position="1"/>
    </location>
</feature>
<accession>A0A061S4M0</accession>
<dbReference type="AlphaFoldDB" id="A0A061S4M0"/>
<evidence type="ECO:0000313" key="2">
    <source>
        <dbReference type="EMBL" id="JAC79173.1"/>
    </source>
</evidence>
<organism evidence="2">
    <name type="scientific">Tetraselmis sp. GSL018</name>
    <dbReference type="NCBI Taxonomy" id="582737"/>
    <lineage>
        <taxon>Eukaryota</taxon>
        <taxon>Viridiplantae</taxon>
        <taxon>Chlorophyta</taxon>
        <taxon>core chlorophytes</taxon>
        <taxon>Chlorodendrophyceae</taxon>
        <taxon>Chlorodendrales</taxon>
        <taxon>Chlorodendraceae</taxon>
        <taxon>Tetraselmis</taxon>
    </lineage>
</organism>
<name>A0A061S4M0_9CHLO</name>
<gene>
    <name evidence="2" type="ORF">TSPGSL018_13359</name>
</gene>
<protein>
    <submittedName>
        <fullName evidence="2">Uncharacterized protein</fullName>
    </submittedName>
</protein>
<evidence type="ECO:0000256" key="1">
    <source>
        <dbReference type="SAM" id="MobiDB-lite"/>
    </source>
</evidence>
<feature type="region of interest" description="Disordered" evidence="1">
    <location>
        <begin position="60"/>
        <end position="82"/>
    </location>
</feature>
<feature type="non-terminal residue" evidence="2">
    <location>
        <position position="82"/>
    </location>
</feature>
<reference evidence="2" key="1">
    <citation type="submission" date="2014-05" db="EMBL/GenBank/DDBJ databases">
        <title>The transcriptome of the halophilic microalga Tetraselmis sp. GSL018 isolated from the Great Salt Lake, Utah.</title>
        <authorList>
            <person name="Jinkerson R.E."/>
            <person name="D'Adamo S."/>
            <person name="Posewitz M.C."/>
        </authorList>
    </citation>
    <scope>NUCLEOTIDE SEQUENCE</scope>
    <source>
        <strain evidence="2">GSL018</strain>
    </source>
</reference>
<sequence length="82" mass="8936">EYCDRGMLIDAGLAPSPPGTPSICMWPMTDVSLFFPPGQKGPLSCSRLLHRQRPHSAPLLGILGRQDRPPLTDLLPSQSVPF</sequence>